<dbReference type="AlphaFoldDB" id="A0A0E0LRN2"/>
<dbReference type="Proteomes" id="UP000026962">
    <property type="component" value="Chromosome 8"/>
</dbReference>
<reference evidence="1" key="2">
    <citation type="submission" date="2018-05" db="EMBL/GenBank/DDBJ databases">
        <title>OpunRS2 (Oryza punctata Reference Sequence Version 2).</title>
        <authorList>
            <person name="Zhang J."/>
            <person name="Kudrna D."/>
            <person name="Lee S."/>
            <person name="Talag J."/>
            <person name="Welchert J."/>
            <person name="Wing R.A."/>
        </authorList>
    </citation>
    <scope>NUCLEOTIDE SEQUENCE [LARGE SCALE GENOMIC DNA]</scope>
</reference>
<reference evidence="1" key="1">
    <citation type="submission" date="2015-04" db="UniProtKB">
        <authorList>
            <consortium name="EnsemblPlants"/>
        </authorList>
    </citation>
    <scope>IDENTIFICATION</scope>
</reference>
<sequence>MRYFADLGNTRTQGELLKDLNFAQVTKSNVHGLCNWTADDDMRILLSPTGFRDHRFHNISENMLTSGKMMVSCSEQRELLSVQPVQICQFPGNTLDKQNIVIDFRTVQASDKWTSSELFGLNP</sequence>
<name>A0A0E0LRN2_ORYPU</name>
<proteinExistence type="predicted"/>
<dbReference type="Gramene" id="OPUNC08G03950.1">
    <property type="protein sequence ID" value="OPUNC08G03950.1"/>
    <property type="gene ID" value="OPUNC08G03950"/>
</dbReference>
<dbReference type="EnsemblPlants" id="OPUNC08G03950.1">
    <property type="protein sequence ID" value="OPUNC08G03950.1"/>
    <property type="gene ID" value="OPUNC08G03950"/>
</dbReference>
<organism evidence="1">
    <name type="scientific">Oryza punctata</name>
    <name type="common">Red rice</name>
    <dbReference type="NCBI Taxonomy" id="4537"/>
    <lineage>
        <taxon>Eukaryota</taxon>
        <taxon>Viridiplantae</taxon>
        <taxon>Streptophyta</taxon>
        <taxon>Embryophyta</taxon>
        <taxon>Tracheophyta</taxon>
        <taxon>Spermatophyta</taxon>
        <taxon>Magnoliopsida</taxon>
        <taxon>Liliopsida</taxon>
        <taxon>Poales</taxon>
        <taxon>Poaceae</taxon>
        <taxon>BOP clade</taxon>
        <taxon>Oryzoideae</taxon>
        <taxon>Oryzeae</taxon>
        <taxon>Oryzinae</taxon>
        <taxon>Oryza</taxon>
    </lineage>
</organism>
<dbReference type="HOGENOM" id="CLU_2018981_0_0_1"/>
<protein>
    <submittedName>
        <fullName evidence="1">Uncharacterized protein</fullName>
    </submittedName>
</protein>
<evidence type="ECO:0000313" key="1">
    <source>
        <dbReference type="EnsemblPlants" id="OPUNC08G03950.1"/>
    </source>
</evidence>
<evidence type="ECO:0000313" key="2">
    <source>
        <dbReference type="Proteomes" id="UP000026962"/>
    </source>
</evidence>
<accession>A0A0E0LRN2</accession>
<keyword evidence="2" id="KW-1185">Reference proteome</keyword>